<keyword evidence="13" id="KW-1185">Reference proteome</keyword>
<keyword evidence="5" id="KW-0479">Metal-binding</keyword>
<gene>
    <name evidence="12" type="ORF">GSLYS_00019359001</name>
</gene>
<accession>A0AAV2IJN9</accession>
<sequence length="188" mass="21110">MWRKNKRYVSARCTGVDLNRNFDAMWGTTGISRTCSSDIYLGEAPFSEPETANLRDLFESIIGEVVAYMSVHSYSQFLLVPWGYTEYVSRPANSAELDRVATRMTQALIARYGTQYYMGTAWQLLNYAASGSSKDYALRRKPNLYAMAYELRPSASSSIGFNLPASQIVPTGQEYMDSLVALATEIRV</sequence>
<evidence type="ECO:0000256" key="5">
    <source>
        <dbReference type="ARBA" id="ARBA00022723"/>
    </source>
</evidence>
<dbReference type="AlphaFoldDB" id="A0AAV2IJN9"/>
<dbReference type="InterPro" id="IPR000834">
    <property type="entry name" value="Peptidase_M14"/>
</dbReference>
<evidence type="ECO:0000256" key="8">
    <source>
        <dbReference type="ARBA" id="ARBA00022833"/>
    </source>
</evidence>
<name>A0AAV2IJN9_LYMST</name>
<dbReference type="PANTHER" id="PTHR11705:SF91">
    <property type="entry name" value="FI01817P-RELATED"/>
    <property type="match status" value="1"/>
</dbReference>
<keyword evidence="6" id="KW-0732">Signal</keyword>
<organism evidence="12 13">
    <name type="scientific">Lymnaea stagnalis</name>
    <name type="common">Great pond snail</name>
    <name type="synonym">Helix stagnalis</name>
    <dbReference type="NCBI Taxonomy" id="6523"/>
    <lineage>
        <taxon>Eukaryota</taxon>
        <taxon>Metazoa</taxon>
        <taxon>Spiralia</taxon>
        <taxon>Lophotrochozoa</taxon>
        <taxon>Mollusca</taxon>
        <taxon>Gastropoda</taxon>
        <taxon>Heterobranchia</taxon>
        <taxon>Euthyneura</taxon>
        <taxon>Panpulmonata</taxon>
        <taxon>Hygrophila</taxon>
        <taxon>Lymnaeoidea</taxon>
        <taxon>Lymnaeidae</taxon>
        <taxon>Lymnaea</taxon>
    </lineage>
</organism>
<protein>
    <recommendedName>
        <fullName evidence="11">Peptidase M14 domain-containing protein</fullName>
    </recommendedName>
</protein>
<dbReference type="GO" id="GO:0004181">
    <property type="term" value="F:metallocarboxypeptidase activity"/>
    <property type="evidence" value="ECO:0007669"/>
    <property type="project" value="InterPro"/>
</dbReference>
<evidence type="ECO:0000256" key="10">
    <source>
        <dbReference type="PROSITE-ProRule" id="PRU01379"/>
    </source>
</evidence>
<evidence type="ECO:0000259" key="11">
    <source>
        <dbReference type="PROSITE" id="PS52035"/>
    </source>
</evidence>
<keyword evidence="4" id="KW-0645">Protease</keyword>
<evidence type="ECO:0000313" key="12">
    <source>
        <dbReference type="EMBL" id="CAL1545982.1"/>
    </source>
</evidence>
<comment type="cofactor">
    <cofactor evidence="1">
        <name>Zn(2+)</name>
        <dbReference type="ChEBI" id="CHEBI:29105"/>
    </cofactor>
</comment>
<feature type="domain" description="Peptidase M14" evidence="11">
    <location>
        <begin position="1"/>
        <end position="186"/>
    </location>
</feature>
<evidence type="ECO:0000256" key="4">
    <source>
        <dbReference type="ARBA" id="ARBA00022670"/>
    </source>
</evidence>
<evidence type="ECO:0000256" key="1">
    <source>
        <dbReference type="ARBA" id="ARBA00001947"/>
    </source>
</evidence>
<dbReference type="Pfam" id="PF00246">
    <property type="entry name" value="Peptidase_M14"/>
    <property type="match status" value="1"/>
</dbReference>
<dbReference type="PANTHER" id="PTHR11705">
    <property type="entry name" value="PROTEASE FAMILY M14 CARBOXYPEPTIDASE A,B"/>
    <property type="match status" value="1"/>
</dbReference>
<evidence type="ECO:0000256" key="6">
    <source>
        <dbReference type="ARBA" id="ARBA00022729"/>
    </source>
</evidence>
<keyword evidence="7" id="KW-0378">Hydrolase</keyword>
<evidence type="ECO:0000313" key="13">
    <source>
        <dbReference type="Proteomes" id="UP001497497"/>
    </source>
</evidence>
<feature type="active site" description="Proton donor/acceptor" evidence="10">
    <location>
        <position position="150"/>
    </location>
</feature>
<dbReference type="SUPFAM" id="SSF53187">
    <property type="entry name" value="Zn-dependent exopeptidases"/>
    <property type="match status" value="1"/>
</dbReference>
<dbReference type="GO" id="GO:0006508">
    <property type="term" value="P:proteolysis"/>
    <property type="evidence" value="ECO:0007669"/>
    <property type="project" value="UniProtKB-KW"/>
</dbReference>
<keyword evidence="8" id="KW-0862">Zinc</keyword>
<dbReference type="Proteomes" id="UP001497497">
    <property type="component" value="Unassembled WGS sequence"/>
</dbReference>
<dbReference type="GO" id="GO:0005615">
    <property type="term" value="C:extracellular space"/>
    <property type="evidence" value="ECO:0007669"/>
    <property type="project" value="TreeGrafter"/>
</dbReference>
<evidence type="ECO:0000256" key="2">
    <source>
        <dbReference type="ARBA" id="ARBA00005988"/>
    </source>
</evidence>
<comment type="caution">
    <text evidence="12">The sequence shown here is derived from an EMBL/GenBank/DDBJ whole genome shotgun (WGS) entry which is preliminary data.</text>
</comment>
<dbReference type="PROSITE" id="PS52035">
    <property type="entry name" value="PEPTIDASE_M14"/>
    <property type="match status" value="1"/>
</dbReference>
<evidence type="ECO:0000256" key="7">
    <source>
        <dbReference type="ARBA" id="ARBA00022801"/>
    </source>
</evidence>
<comment type="similarity">
    <text evidence="2 10">Belongs to the peptidase M14 family.</text>
</comment>
<proteinExistence type="inferred from homology"/>
<keyword evidence="3" id="KW-0121">Carboxypeptidase</keyword>
<dbReference type="Gene3D" id="3.40.630.10">
    <property type="entry name" value="Zn peptidases"/>
    <property type="match status" value="1"/>
</dbReference>
<keyword evidence="9" id="KW-0482">Metalloprotease</keyword>
<dbReference type="SMART" id="SM00631">
    <property type="entry name" value="Zn_pept"/>
    <property type="match status" value="1"/>
</dbReference>
<evidence type="ECO:0000256" key="9">
    <source>
        <dbReference type="ARBA" id="ARBA00023049"/>
    </source>
</evidence>
<evidence type="ECO:0000256" key="3">
    <source>
        <dbReference type="ARBA" id="ARBA00022645"/>
    </source>
</evidence>
<dbReference type="EMBL" id="CAXITT010000757">
    <property type="protein sequence ID" value="CAL1545982.1"/>
    <property type="molecule type" value="Genomic_DNA"/>
</dbReference>
<reference evidence="12 13" key="1">
    <citation type="submission" date="2024-04" db="EMBL/GenBank/DDBJ databases">
        <authorList>
            <consortium name="Genoscope - CEA"/>
            <person name="William W."/>
        </authorList>
    </citation>
    <scope>NUCLEOTIDE SEQUENCE [LARGE SCALE GENOMIC DNA]</scope>
</reference>
<dbReference type="FunFam" id="3.40.630.10:FF:000084">
    <property type="entry name" value="Carboxypeptidase B2"/>
    <property type="match status" value="1"/>
</dbReference>
<dbReference type="GO" id="GO:0008270">
    <property type="term" value="F:zinc ion binding"/>
    <property type="evidence" value="ECO:0007669"/>
    <property type="project" value="InterPro"/>
</dbReference>